<keyword evidence="4" id="KW-0812">Transmembrane</keyword>
<protein>
    <submittedName>
        <fullName evidence="7">Sorting and assembly machinery component 50</fullName>
    </submittedName>
</protein>
<organism evidence="7 8">
    <name type="scientific">Anaeramoeba ignava</name>
    <name type="common">Anaerobic marine amoeba</name>
    <dbReference type="NCBI Taxonomy" id="1746090"/>
    <lineage>
        <taxon>Eukaryota</taxon>
        <taxon>Metamonada</taxon>
        <taxon>Anaeramoebidae</taxon>
        <taxon>Anaeramoeba</taxon>
    </lineage>
</organism>
<dbReference type="EMBL" id="JAPDFW010000125">
    <property type="protein sequence ID" value="KAJ5067581.1"/>
    <property type="molecule type" value="Genomic_DNA"/>
</dbReference>
<comment type="caution">
    <text evidence="7">The sequence shown here is derived from an EMBL/GenBank/DDBJ whole genome shotgun (WGS) entry which is preliminary data.</text>
</comment>
<dbReference type="Gene3D" id="2.40.160.50">
    <property type="entry name" value="membrane protein fhac: a member of the omp85/tpsb transporter family"/>
    <property type="match status" value="1"/>
</dbReference>
<dbReference type="InterPro" id="IPR000184">
    <property type="entry name" value="Bac_surfAg_D15"/>
</dbReference>
<evidence type="ECO:0000256" key="2">
    <source>
        <dbReference type="ARBA" id="ARBA00010913"/>
    </source>
</evidence>
<feature type="domain" description="POTRA" evidence="6">
    <location>
        <begin position="10"/>
        <end position="91"/>
    </location>
</feature>
<dbReference type="OMA" id="DMNGEVF"/>
<keyword evidence="8" id="KW-1185">Reference proteome</keyword>
<dbReference type="Proteomes" id="UP001149090">
    <property type="component" value="Unassembled WGS sequence"/>
</dbReference>
<dbReference type="Gene3D" id="3.10.20.310">
    <property type="entry name" value="membrane protein fhac"/>
    <property type="match status" value="1"/>
</dbReference>
<dbReference type="InterPro" id="IPR034746">
    <property type="entry name" value="POTRA"/>
</dbReference>
<evidence type="ECO:0000256" key="5">
    <source>
        <dbReference type="ARBA" id="ARBA00023136"/>
    </source>
</evidence>
<accession>A0A9Q0L742</accession>
<keyword evidence="3" id="KW-1134">Transmembrane beta strand</keyword>
<dbReference type="GO" id="GO:0005741">
    <property type="term" value="C:mitochondrial outer membrane"/>
    <property type="evidence" value="ECO:0007669"/>
    <property type="project" value="UniProtKB-SubCell"/>
</dbReference>
<dbReference type="InterPro" id="IPR010827">
    <property type="entry name" value="BamA/TamA_POTRA"/>
</dbReference>
<evidence type="ECO:0000256" key="4">
    <source>
        <dbReference type="ARBA" id="ARBA00022692"/>
    </source>
</evidence>
<dbReference type="PANTHER" id="PTHR12815">
    <property type="entry name" value="SORTING AND ASSEMBLY MACHINERY SAMM50 PROTEIN FAMILY MEMBER"/>
    <property type="match status" value="1"/>
</dbReference>
<evidence type="ECO:0000256" key="1">
    <source>
        <dbReference type="ARBA" id="ARBA00004374"/>
    </source>
</evidence>
<dbReference type="Pfam" id="PF07244">
    <property type="entry name" value="POTRA"/>
    <property type="match status" value="1"/>
</dbReference>
<reference evidence="7" key="1">
    <citation type="submission" date="2022-10" db="EMBL/GenBank/DDBJ databases">
        <title>Novel sulphate-reducing endosymbionts in the free-living metamonad Anaeramoeba.</title>
        <authorList>
            <person name="Jerlstrom-Hultqvist J."/>
            <person name="Cepicka I."/>
            <person name="Gallot-Lavallee L."/>
            <person name="Salas-Leiva D."/>
            <person name="Curtis B.A."/>
            <person name="Zahonova K."/>
            <person name="Pipaliya S."/>
            <person name="Dacks J."/>
            <person name="Roger A.J."/>
        </authorList>
    </citation>
    <scope>NUCLEOTIDE SEQUENCE</scope>
    <source>
        <strain evidence="7">BMAN</strain>
    </source>
</reference>
<dbReference type="PROSITE" id="PS51779">
    <property type="entry name" value="POTRA"/>
    <property type="match status" value="1"/>
</dbReference>
<evidence type="ECO:0000259" key="6">
    <source>
        <dbReference type="PROSITE" id="PS51779"/>
    </source>
</evidence>
<comment type="similarity">
    <text evidence="2">Belongs to the SAM50/omp85 family.</text>
</comment>
<evidence type="ECO:0000256" key="3">
    <source>
        <dbReference type="ARBA" id="ARBA00022452"/>
    </source>
</evidence>
<keyword evidence="5" id="KW-0472">Membrane</keyword>
<dbReference type="Pfam" id="PF01103">
    <property type="entry name" value="Omp85"/>
    <property type="match status" value="1"/>
</dbReference>
<dbReference type="AlphaFoldDB" id="A0A9Q0L742"/>
<dbReference type="PANTHER" id="PTHR12815:SF18">
    <property type="entry name" value="SORTING AND ASSEMBLY MACHINERY COMPONENT 50 HOMOLOG"/>
    <property type="match status" value="1"/>
</dbReference>
<evidence type="ECO:0000313" key="8">
    <source>
        <dbReference type="Proteomes" id="UP001149090"/>
    </source>
</evidence>
<comment type="subcellular location">
    <subcellularLocation>
        <location evidence="1">Mitochondrion outer membrane</location>
        <topology evidence="1">Multi-pass membrane protein</topology>
    </subcellularLocation>
</comment>
<evidence type="ECO:0000313" key="7">
    <source>
        <dbReference type="EMBL" id="KAJ5067581.1"/>
    </source>
</evidence>
<name>A0A9Q0L742_ANAIG</name>
<dbReference type="InterPro" id="IPR039910">
    <property type="entry name" value="D15-like"/>
</dbReference>
<gene>
    <name evidence="7" type="ORF">M0811_02769</name>
</gene>
<sequence>MGNQTTSSNFKISGVNVTGLKKTKRSVIESQIEPVLQQKTYTEALKTTNQALQELQKLGIFDEIKIEFDSKNIKTCPEPKKPVLNVSVREGASEQAKIKLISVNGDVGLGGLVAAKNIFGKAENAGIIIGFGMESRLIQANYSKPFLNKFGHKNSSVHFLAYHNKIPYSLSSFQQKVTGAKFEICNDIFNPAITELIHERGLGSKKPLHFFSISSDFSDVIVDEKASWKVRKQAKHSFKLSLSHESVLDKRDSLTFPTQGIFLKSQNEVAGLLGGNVHFLKSKFQGQLHFPIIKNLLNFHLLSHFGVIIPTKVDEKIGINDKLFFGGFTPFRGIHEHSLGKKIKKPEREENEDDTMAGYDLFKDYPKFIRDFLNPNHHKFDILGGDLYGLLTGMVSLKFPFNFPCNLQFFASSGNLVSHSNLDSNYLETIQRAFDKRKTIVGVGLAFGIGSNRIEVNYTTPIKITEQDPTYPISFSMDLHLF</sequence>
<proteinExistence type="inferred from homology"/>
<dbReference type="OrthoDB" id="1724197at2759"/>